<dbReference type="Pfam" id="PF00651">
    <property type="entry name" value="BTB"/>
    <property type="match status" value="1"/>
</dbReference>
<comment type="caution">
    <text evidence="2">The sequence shown here is derived from an EMBL/GenBank/DDBJ whole genome shotgun (WGS) entry which is preliminary data.</text>
</comment>
<organism evidence="2 3">
    <name type="scientific">Caenorhabditis nigoni</name>
    <dbReference type="NCBI Taxonomy" id="1611254"/>
    <lineage>
        <taxon>Eukaryota</taxon>
        <taxon>Metazoa</taxon>
        <taxon>Ecdysozoa</taxon>
        <taxon>Nematoda</taxon>
        <taxon>Chromadorea</taxon>
        <taxon>Rhabditida</taxon>
        <taxon>Rhabditina</taxon>
        <taxon>Rhabditomorpha</taxon>
        <taxon>Rhabditoidea</taxon>
        <taxon>Rhabditidae</taxon>
        <taxon>Peloderinae</taxon>
        <taxon>Caenorhabditis</taxon>
    </lineage>
</organism>
<dbReference type="OrthoDB" id="5804679at2759"/>
<evidence type="ECO:0000259" key="1">
    <source>
        <dbReference type="Pfam" id="PF00651"/>
    </source>
</evidence>
<dbReference type="Gene3D" id="3.30.710.10">
    <property type="entry name" value="Potassium Channel Kv1.1, Chain A"/>
    <property type="match status" value="1"/>
</dbReference>
<accession>A0A2G5SPJ0</accession>
<dbReference type="Proteomes" id="UP000230233">
    <property type="component" value="Chromosome X"/>
</dbReference>
<name>A0A2G5SPJ0_9PELO</name>
<dbReference type="InterPro" id="IPR011333">
    <property type="entry name" value="SKP1/BTB/POZ_sf"/>
</dbReference>
<evidence type="ECO:0000313" key="2">
    <source>
        <dbReference type="EMBL" id="PIC16918.1"/>
    </source>
</evidence>
<protein>
    <recommendedName>
        <fullName evidence="1">BTB domain-containing protein</fullName>
    </recommendedName>
</protein>
<evidence type="ECO:0000313" key="3">
    <source>
        <dbReference type="Proteomes" id="UP000230233"/>
    </source>
</evidence>
<sequence length="264" mass="31390">MCSKPLIDFDLIFYILKLFIQILHLNLSWLFHPTPQLKFSFQRRMTDDIQTQPISDALQSKINLFRTTTDLRTFQIDTQTDKIFVNLNYLAEISEYFHILRTGSYTEKASEKVILDDVFTEELVIFLSYACPEGFEFDRTINQQNITALAYFSDRFMVPWVKQEIKKYFKSEDFKQEIYDTEMLIQLCYLLRAQSYASADIDPVFQKIARYGDVAAVDKAVAILPDKESRIYIGERIIFFRPYTFTVRPQSYFNWNDNRARLFF</sequence>
<keyword evidence="3" id="KW-1185">Reference proteome</keyword>
<dbReference type="EMBL" id="PDUG01000006">
    <property type="protein sequence ID" value="PIC16918.1"/>
    <property type="molecule type" value="Genomic_DNA"/>
</dbReference>
<dbReference type="SUPFAM" id="SSF54695">
    <property type="entry name" value="POZ domain"/>
    <property type="match status" value="1"/>
</dbReference>
<reference evidence="3" key="1">
    <citation type="submission" date="2017-10" db="EMBL/GenBank/DDBJ databases">
        <title>Rapid genome shrinkage in a self-fertile nematode reveals novel sperm competition proteins.</title>
        <authorList>
            <person name="Yin D."/>
            <person name="Schwarz E.M."/>
            <person name="Thomas C.G."/>
            <person name="Felde R.L."/>
            <person name="Korf I.F."/>
            <person name="Cutter A.D."/>
            <person name="Schartner C.M."/>
            <person name="Ralston E.J."/>
            <person name="Meyer B.J."/>
            <person name="Haag E.S."/>
        </authorList>
    </citation>
    <scope>NUCLEOTIDE SEQUENCE [LARGE SCALE GENOMIC DNA]</scope>
    <source>
        <strain evidence="3">JU1422</strain>
    </source>
</reference>
<feature type="domain" description="BTB" evidence="1">
    <location>
        <begin position="70"/>
        <end position="171"/>
    </location>
</feature>
<dbReference type="AlphaFoldDB" id="A0A2G5SPJ0"/>
<dbReference type="InterPro" id="IPR000210">
    <property type="entry name" value="BTB/POZ_dom"/>
</dbReference>
<gene>
    <name evidence="2" type="primary">Cnig_chr_X.g23346</name>
    <name evidence="2" type="ORF">B9Z55_023346</name>
</gene>
<proteinExistence type="predicted"/>